<evidence type="ECO:0000313" key="2">
    <source>
        <dbReference type="EMBL" id="MCV2867969.1"/>
    </source>
</evidence>
<dbReference type="InterPro" id="IPR010753">
    <property type="entry name" value="DUF1330"/>
</dbReference>
<dbReference type="RefSeq" id="WP_263733594.1">
    <property type="nucleotide sequence ID" value="NZ_JAOWKY010000001.1"/>
</dbReference>
<accession>A0ABT2ZA06</accession>
<dbReference type="InterPro" id="IPR011008">
    <property type="entry name" value="Dimeric_a/b-barrel"/>
</dbReference>
<proteinExistence type="predicted"/>
<name>A0ABT2ZA06_9RHOB</name>
<gene>
    <name evidence="2" type="ORF">OEW28_04955</name>
</gene>
<dbReference type="PANTHER" id="PTHR41521:SF4">
    <property type="entry name" value="BLR0684 PROTEIN"/>
    <property type="match status" value="1"/>
</dbReference>
<reference evidence="2 3" key="1">
    <citation type="submission" date="2022-10" db="EMBL/GenBank/DDBJ databases">
        <title>Defluviimonas sp. nov., isolated from ocean surface water.</title>
        <authorList>
            <person name="He W."/>
            <person name="Wang L."/>
            <person name="Zhang D.-F."/>
        </authorList>
    </citation>
    <scope>NUCLEOTIDE SEQUENCE [LARGE SCALE GENOMIC DNA]</scope>
    <source>
        <strain evidence="2 3">WL0002</strain>
    </source>
</reference>
<evidence type="ECO:0000259" key="1">
    <source>
        <dbReference type="Pfam" id="PF07045"/>
    </source>
</evidence>
<evidence type="ECO:0000313" key="3">
    <source>
        <dbReference type="Proteomes" id="UP001652542"/>
    </source>
</evidence>
<protein>
    <submittedName>
        <fullName evidence="2">DUF1330 domain-containing protein</fullName>
    </submittedName>
</protein>
<dbReference type="SUPFAM" id="SSF54909">
    <property type="entry name" value="Dimeric alpha+beta barrel"/>
    <property type="match status" value="1"/>
</dbReference>
<dbReference type="Gene3D" id="3.30.70.100">
    <property type="match status" value="1"/>
</dbReference>
<sequence length="95" mass="10670">MAKGHWIGHITVKNPDAYERYKAANAAAFARFGGRFIVRGGRFQCLVGHAREHHVVIEFDSYDAALACYNSPEYREAQKLQTESSENDIIVIEGV</sequence>
<comment type="caution">
    <text evidence="2">The sequence shown here is derived from an EMBL/GenBank/DDBJ whole genome shotgun (WGS) entry which is preliminary data.</text>
</comment>
<dbReference type="Pfam" id="PF07045">
    <property type="entry name" value="DUF1330"/>
    <property type="match status" value="1"/>
</dbReference>
<dbReference type="Proteomes" id="UP001652542">
    <property type="component" value="Unassembled WGS sequence"/>
</dbReference>
<dbReference type="EMBL" id="JAOWKY010000001">
    <property type="protein sequence ID" value="MCV2867969.1"/>
    <property type="molecule type" value="Genomic_DNA"/>
</dbReference>
<feature type="domain" description="DUF1330" evidence="1">
    <location>
        <begin position="3"/>
        <end position="95"/>
    </location>
</feature>
<organism evidence="2 3">
    <name type="scientific">Albidovulum marisflavi</name>
    <dbReference type="NCBI Taxonomy" id="2984159"/>
    <lineage>
        <taxon>Bacteria</taxon>
        <taxon>Pseudomonadati</taxon>
        <taxon>Pseudomonadota</taxon>
        <taxon>Alphaproteobacteria</taxon>
        <taxon>Rhodobacterales</taxon>
        <taxon>Paracoccaceae</taxon>
        <taxon>Albidovulum</taxon>
    </lineage>
</organism>
<keyword evidence="3" id="KW-1185">Reference proteome</keyword>
<dbReference type="PANTHER" id="PTHR41521">
    <property type="match status" value="1"/>
</dbReference>